<organism evidence="1 2">
    <name type="scientific">Gemelliphila palaticanis</name>
    <dbReference type="NCBI Taxonomy" id="81950"/>
    <lineage>
        <taxon>Bacteria</taxon>
        <taxon>Bacillati</taxon>
        <taxon>Bacillota</taxon>
        <taxon>Bacilli</taxon>
        <taxon>Bacillales</taxon>
        <taxon>Gemellaceae</taxon>
        <taxon>Gemelliphila</taxon>
    </lineage>
</organism>
<dbReference type="Gene3D" id="3.40.50.880">
    <property type="match status" value="1"/>
</dbReference>
<keyword evidence="1" id="KW-0378">Hydrolase</keyword>
<evidence type="ECO:0000313" key="1">
    <source>
        <dbReference type="EMBL" id="NYS46741.1"/>
    </source>
</evidence>
<dbReference type="EMBL" id="JACBYF010000001">
    <property type="protein sequence ID" value="NYS46741.1"/>
    <property type="molecule type" value="Genomic_DNA"/>
</dbReference>
<name>A0ABX2SY67_9BACL</name>
<dbReference type="PANTHER" id="PTHR43235:SF1">
    <property type="entry name" value="GLUTAMINE AMIDOTRANSFERASE PB2B2.05-RELATED"/>
    <property type="match status" value="1"/>
</dbReference>
<reference evidence="1 2" key="1">
    <citation type="submission" date="2020-07" db="EMBL/GenBank/DDBJ databases">
        <title>MOT database genomes.</title>
        <authorList>
            <person name="Joseph S."/>
            <person name="Aduse-Opoku J."/>
            <person name="Hashim A."/>
            <person name="Wade W."/>
            <person name="Curtis M."/>
        </authorList>
    </citation>
    <scope>NUCLEOTIDE SEQUENCE [LARGE SCALE GENOMIC DNA]</scope>
    <source>
        <strain evidence="1 2">CIP 106318</strain>
    </source>
</reference>
<dbReference type="PROSITE" id="PS51273">
    <property type="entry name" value="GATASE_TYPE_1"/>
    <property type="match status" value="1"/>
</dbReference>
<dbReference type="GO" id="GO:0016787">
    <property type="term" value="F:hydrolase activity"/>
    <property type="evidence" value="ECO:0007669"/>
    <property type="project" value="UniProtKB-KW"/>
</dbReference>
<dbReference type="Proteomes" id="UP000531840">
    <property type="component" value="Unassembled WGS sequence"/>
</dbReference>
<comment type="caution">
    <text evidence="1">The sequence shown here is derived from an EMBL/GenBank/DDBJ whole genome shotgun (WGS) entry which is preliminary data.</text>
</comment>
<dbReference type="PANTHER" id="PTHR43235">
    <property type="entry name" value="GLUTAMINE AMIDOTRANSFERASE PB2B2.05-RELATED"/>
    <property type="match status" value="1"/>
</dbReference>
<dbReference type="InterPro" id="IPR011697">
    <property type="entry name" value="Peptidase_C26"/>
</dbReference>
<dbReference type="RefSeq" id="WP_179939887.1">
    <property type="nucleotide sequence ID" value="NZ_JACBYF010000001.1"/>
</dbReference>
<protein>
    <submittedName>
        <fullName evidence="1">Gamma-glutamyl-gamma-aminobutyrate hydrolase family protein</fullName>
    </submittedName>
</protein>
<gene>
    <name evidence="1" type="ORF">HZY85_00835</name>
</gene>
<evidence type="ECO:0000313" key="2">
    <source>
        <dbReference type="Proteomes" id="UP000531840"/>
    </source>
</evidence>
<dbReference type="InterPro" id="IPR029062">
    <property type="entry name" value="Class_I_gatase-like"/>
</dbReference>
<dbReference type="SUPFAM" id="SSF52317">
    <property type="entry name" value="Class I glutamine amidotransferase-like"/>
    <property type="match status" value="1"/>
</dbReference>
<proteinExistence type="predicted"/>
<dbReference type="Pfam" id="PF07722">
    <property type="entry name" value="Peptidase_C26"/>
    <property type="match status" value="1"/>
</dbReference>
<accession>A0ABX2SY67</accession>
<sequence>MKPIIGIATSEINDELDVLQNTKIAYTPIDTIKGIKEAGGLPFLLPVSDTQLAKLYAAKIDGLVLSGGHDVSPLFYGEEPTPELGATLPTRDEFEISLVQEMLALKKPIFAICRGLQIVNVATGGTLYQDINILEKNTIKHRQETNPKYASHSISTEENSIVRKILGEKTTVNTLHHQAVKTLGHNLKITAKSPDGFIEAVESSINEQYILALQWHPEILLQNNDIQSQNLFNNFVEHVKKYKEK</sequence>
<dbReference type="CDD" id="cd01745">
    <property type="entry name" value="GATase1_2"/>
    <property type="match status" value="1"/>
</dbReference>
<dbReference type="InterPro" id="IPR044668">
    <property type="entry name" value="PuuD-like"/>
</dbReference>
<keyword evidence="2" id="KW-1185">Reference proteome</keyword>